<feature type="compositionally biased region" description="Basic and acidic residues" evidence="5">
    <location>
        <begin position="13"/>
        <end position="24"/>
    </location>
</feature>
<sequence>MHRASLRVIRRRSGTENTHEAWHEEDMDIQRGPPRGARDMGISLGFLLQVSSTTTVSVAGWAEYKEFLTGLSYLYPASPPAAAQYVPRPPDAAPAAHPFLREPKLYISNLSPLVTDLDLAHAFEYCVPFRPTVVRDGTGYVEFKHPERAEKALATLNGSLIPNTQFYLHLSPFASQATPPPLATPRLVKHLPPGTNDSILYDLFRPYGPLASAKMEASFGAESGIVHFWNEDDAAVAEQAMVGDRNIAVVVFQQPRRAPSAQDQFNPNPSAPTFVPGMPAFPVSFTPPRGSNPYATSRTPPHRSPHSPPIPFVHGHGMAAFMIGPGQQVQYAPQGSGSHSGLIDPCNLFCKNLDPEIDSNKLFTHFKPFGQIVSARVMRNDAGQSRGFGFVSFQSPEQAAAALQAMNGIFLGSKQIAVRLHEPKQLRQEKLQQRFSPRTRSGATSPTPSEGGDSIYSAFSPDRDSIRERAVRRSSGSYYTVRRAALNGTLNVPMQYEELSALSPIVRRDVLTGELTRRLKSTEGVQETEVEALVEAMVSMDLKEIVDGIQSPSLFSEQLMHARQNVGGITSNGESSPGSDTGAEGKLKHLPSSSAPEHPSTPVSFAGSRMSPPRTSSPSGSAMFGTDGSKQSERERLAKAVAKIEPKKAQEITDLLLSLSKKERALCLFNVDYLRTKVTEAKDVIEVLLDDKPEADTTQKSKAAPKTPQKSGTGPTVDVSPSTPPLSSRGASAAASPTPTTPSQPTVHTLATLAKLTASEIVMLAGSPSATGLPLPKADPTVVKTTDEWIDGLQDKTPHQQKQTVGDKLFRVIKSFGIKQAPKLTIALLDREDLRALAHLMNSYPAVLKEKVLLIVPELK</sequence>
<dbReference type="SMART" id="SM00360">
    <property type="entry name" value="RRM"/>
    <property type="match status" value="3"/>
</dbReference>
<evidence type="ECO:0000256" key="1">
    <source>
        <dbReference type="ARBA" id="ARBA00008557"/>
    </source>
</evidence>
<dbReference type="PANTHER" id="PTHR24012">
    <property type="entry name" value="RNA BINDING PROTEIN"/>
    <property type="match status" value="1"/>
</dbReference>
<dbReference type="EMBL" id="AFRT01000980">
    <property type="protein sequence ID" value="ELU41868.1"/>
    <property type="molecule type" value="Genomic_DNA"/>
</dbReference>
<proteinExistence type="inferred from homology"/>
<dbReference type="Pfam" id="PF00076">
    <property type="entry name" value="RRM_1"/>
    <property type="match status" value="3"/>
</dbReference>
<feature type="domain" description="RRM" evidence="6">
    <location>
        <begin position="346"/>
        <end position="423"/>
    </location>
</feature>
<evidence type="ECO:0000259" key="6">
    <source>
        <dbReference type="PROSITE" id="PS50102"/>
    </source>
</evidence>
<feature type="domain" description="RRM" evidence="6">
    <location>
        <begin position="103"/>
        <end position="173"/>
    </location>
</feature>
<dbReference type="OMA" id="MCLFNVE"/>
<dbReference type="CDD" id="cd00590">
    <property type="entry name" value="RRM_SF"/>
    <property type="match status" value="1"/>
</dbReference>
<accession>L8WYN8</accession>
<dbReference type="Pfam" id="PF00658">
    <property type="entry name" value="MLLE"/>
    <property type="match status" value="1"/>
</dbReference>
<dbReference type="Gene3D" id="1.10.1900.10">
    <property type="entry name" value="c-terminal domain of poly(a) binding protein"/>
    <property type="match status" value="2"/>
</dbReference>
<feature type="region of interest" description="Disordered" evidence="5">
    <location>
        <begin position="287"/>
        <end position="307"/>
    </location>
</feature>
<evidence type="ECO:0000256" key="3">
    <source>
        <dbReference type="ARBA" id="ARBA00022884"/>
    </source>
</evidence>
<dbReference type="OrthoDB" id="6159137at2759"/>
<dbReference type="HOGENOM" id="CLU_010069_0_0_1"/>
<name>L8WYN8_THACA</name>
<comment type="similarity">
    <text evidence="1">Belongs to the polyadenylate-binding protein type-1 family.</text>
</comment>
<protein>
    <submittedName>
        <fullName evidence="7">RNA recognition motif domain-containing protein</fullName>
    </submittedName>
</protein>
<evidence type="ECO:0000256" key="2">
    <source>
        <dbReference type="ARBA" id="ARBA00022737"/>
    </source>
</evidence>
<dbReference type="InterPro" id="IPR002004">
    <property type="entry name" value="PABP_HYD_C"/>
</dbReference>
<dbReference type="InterPro" id="IPR012677">
    <property type="entry name" value="Nucleotide-bd_a/b_plait_sf"/>
</dbReference>
<feature type="compositionally biased region" description="Basic residues" evidence="5">
    <location>
        <begin position="1"/>
        <end position="12"/>
    </location>
</feature>
<feature type="compositionally biased region" description="Low complexity" evidence="5">
    <location>
        <begin position="725"/>
        <end position="746"/>
    </location>
</feature>
<dbReference type="SUPFAM" id="SSF63570">
    <property type="entry name" value="PABC (PABP) domain"/>
    <property type="match status" value="2"/>
</dbReference>
<feature type="compositionally biased region" description="Low complexity" evidence="5">
    <location>
        <begin position="607"/>
        <end position="621"/>
    </location>
</feature>
<evidence type="ECO:0000256" key="5">
    <source>
        <dbReference type="SAM" id="MobiDB-lite"/>
    </source>
</evidence>
<reference evidence="7 8" key="1">
    <citation type="journal article" date="2013" name="Nat. Commun.">
        <title>The evolution and pathogenic mechanisms of the rice sheath blight pathogen.</title>
        <authorList>
            <person name="Zheng A."/>
            <person name="Lin R."/>
            <person name="Xu L."/>
            <person name="Qin P."/>
            <person name="Tang C."/>
            <person name="Ai P."/>
            <person name="Zhang D."/>
            <person name="Liu Y."/>
            <person name="Sun Z."/>
            <person name="Feng H."/>
            <person name="Wang Y."/>
            <person name="Chen Y."/>
            <person name="Liang X."/>
            <person name="Fu R."/>
            <person name="Li Q."/>
            <person name="Zhang J."/>
            <person name="Yu X."/>
            <person name="Xie Z."/>
            <person name="Ding L."/>
            <person name="Guan P."/>
            <person name="Tang J."/>
            <person name="Liang Y."/>
            <person name="Wang S."/>
            <person name="Deng Q."/>
            <person name="Li S."/>
            <person name="Zhu J."/>
            <person name="Wang L."/>
            <person name="Liu H."/>
            <person name="Li P."/>
        </authorList>
    </citation>
    <scope>NUCLEOTIDE SEQUENCE [LARGE SCALE GENOMIC DNA]</scope>
    <source>
        <strain evidence="8">AG-1 IA</strain>
    </source>
</reference>
<keyword evidence="2" id="KW-0677">Repeat</keyword>
<organism evidence="7 8">
    <name type="scientific">Thanatephorus cucumeris (strain AG1-IA)</name>
    <name type="common">Rice sheath blight fungus</name>
    <name type="synonym">Rhizoctonia solani</name>
    <dbReference type="NCBI Taxonomy" id="983506"/>
    <lineage>
        <taxon>Eukaryota</taxon>
        <taxon>Fungi</taxon>
        <taxon>Dikarya</taxon>
        <taxon>Basidiomycota</taxon>
        <taxon>Agaricomycotina</taxon>
        <taxon>Agaricomycetes</taxon>
        <taxon>Cantharellales</taxon>
        <taxon>Ceratobasidiaceae</taxon>
        <taxon>Rhizoctonia</taxon>
        <taxon>Rhizoctonia solani AG-1</taxon>
    </lineage>
</organism>
<dbReference type="Gene3D" id="3.30.70.330">
    <property type="match status" value="3"/>
</dbReference>
<evidence type="ECO:0000256" key="4">
    <source>
        <dbReference type="PROSITE-ProRule" id="PRU00176"/>
    </source>
</evidence>
<comment type="caution">
    <text evidence="7">The sequence shown here is derived from an EMBL/GenBank/DDBJ whole genome shotgun (WGS) entry which is preliminary data.</text>
</comment>
<feature type="region of interest" description="Disordered" evidence="5">
    <location>
        <begin position="567"/>
        <end position="636"/>
    </location>
</feature>
<dbReference type="AlphaFoldDB" id="L8WYN8"/>
<dbReference type="GO" id="GO:0003723">
    <property type="term" value="F:RNA binding"/>
    <property type="evidence" value="ECO:0007669"/>
    <property type="project" value="UniProtKB-UniRule"/>
</dbReference>
<evidence type="ECO:0000313" key="7">
    <source>
        <dbReference type="EMBL" id="ELU41868.1"/>
    </source>
</evidence>
<keyword evidence="3 4" id="KW-0694">RNA-binding</keyword>
<feature type="region of interest" description="Disordered" evidence="5">
    <location>
        <begin position="695"/>
        <end position="747"/>
    </location>
</feature>
<dbReference type="STRING" id="983506.L8WYN8"/>
<feature type="region of interest" description="Disordered" evidence="5">
    <location>
        <begin position="430"/>
        <end position="460"/>
    </location>
</feature>
<feature type="region of interest" description="Disordered" evidence="5">
    <location>
        <begin position="1"/>
        <end position="34"/>
    </location>
</feature>
<feature type="compositionally biased region" description="Polar residues" evidence="5">
    <location>
        <begin position="567"/>
        <end position="579"/>
    </location>
</feature>
<dbReference type="InterPro" id="IPR036053">
    <property type="entry name" value="PABP-dom"/>
</dbReference>
<dbReference type="InterPro" id="IPR000504">
    <property type="entry name" value="RRM_dom"/>
</dbReference>
<dbReference type="SUPFAM" id="SSF54928">
    <property type="entry name" value="RNA-binding domain, RBD"/>
    <property type="match status" value="2"/>
</dbReference>
<gene>
    <name evidence="7" type="ORF">AG1IA_04103</name>
</gene>
<dbReference type="InterPro" id="IPR035979">
    <property type="entry name" value="RBD_domain_sf"/>
</dbReference>
<feature type="compositionally biased region" description="Polar residues" evidence="5">
    <location>
        <begin position="433"/>
        <end position="448"/>
    </location>
</feature>
<dbReference type="PROSITE" id="PS50102">
    <property type="entry name" value="RRM"/>
    <property type="match status" value="2"/>
</dbReference>
<dbReference type="Proteomes" id="UP000011668">
    <property type="component" value="Unassembled WGS sequence"/>
</dbReference>
<evidence type="ECO:0000313" key="8">
    <source>
        <dbReference type="Proteomes" id="UP000011668"/>
    </source>
</evidence>
<keyword evidence="8" id="KW-1185">Reference proteome</keyword>